<dbReference type="AlphaFoldDB" id="A0A917S6E0"/>
<dbReference type="InterPro" id="IPR035906">
    <property type="entry name" value="MetI-like_sf"/>
</dbReference>
<dbReference type="Pfam" id="PF00528">
    <property type="entry name" value="BPD_transp_1"/>
    <property type="match status" value="1"/>
</dbReference>
<feature type="transmembrane region" description="Helical" evidence="5">
    <location>
        <begin position="45"/>
        <end position="67"/>
    </location>
</feature>
<reference evidence="8" key="2">
    <citation type="submission" date="2020-09" db="EMBL/GenBank/DDBJ databases">
        <authorList>
            <person name="Sun Q."/>
            <person name="Zhou Y."/>
        </authorList>
    </citation>
    <scope>NUCLEOTIDE SEQUENCE</scope>
    <source>
        <strain evidence="8">CGMCC 4.7306</strain>
    </source>
</reference>
<feature type="transmembrane region" description="Helical" evidence="5">
    <location>
        <begin position="209"/>
        <end position="229"/>
    </location>
</feature>
<evidence type="ECO:0000256" key="4">
    <source>
        <dbReference type="ARBA" id="ARBA00023136"/>
    </source>
</evidence>
<dbReference type="CDD" id="cd06261">
    <property type="entry name" value="TM_PBP2"/>
    <property type="match status" value="1"/>
</dbReference>
<evidence type="ECO:0000256" key="5">
    <source>
        <dbReference type="RuleBase" id="RU363032"/>
    </source>
</evidence>
<evidence type="ECO:0000313" key="9">
    <source>
        <dbReference type="Proteomes" id="UP000613840"/>
    </source>
</evidence>
<feature type="transmembrane region" description="Helical" evidence="5">
    <location>
        <begin position="315"/>
        <end position="333"/>
    </location>
</feature>
<feature type="transmembrane region" description="Helical" evidence="5">
    <location>
        <begin position="289"/>
        <end position="309"/>
    </location>
</feature>
<proteinExistence type="inferred from homology"/>
<dbReference type="Pfam" id="PF12911">
    <property type="entry name" value="OppC_N"/>
    <property type="match status" value="1"/>
</dbReference>
<accession>A0A917S6E0</accession>
<keyword evidence="5" id="KW-0813">Transport</keyword>
<keyword evidence="2 5" id="KW-0812">Transmembrane</keyword>
<dbReference type="RefSeq" id="WP_229669828.1">
    <property type="nucleotide sequence ID" value="NZ_BMMZ01000003.1"/>
</dbReference>
<evidence type="ECO:0000256" key="3">
    <source>
        <dbReference type="ARBA" id="ARBA00022989"/>
    </source>
</evidence>
<dbReference type="GO" id="GO:0005886">
    <property type="term" value="C:plasma membrane"/>
    <property type="evidence" value="ECO:0007669"/>
    <property type="project" value="UniProtKB-SubCell"/>
</dbReference>
<feature type="transmembrane region" description="Helical" evidence="5">
    <location>
        <begin position="176"/>
        <end position="202"/>
    </location>
</feature>
<reference evidence="8" key="1">
    <citation type="journal article" date="2014" name="Int. J. Syst. Evol. Microbiol.">
        <title>Complete genome sequence of Corynebacterium casei LMG S-19264T (=DSM 44701T), isolated from a smear-ripened cheese.</title>
        <authorList>
            <consortium name="US DOE Joint Genome Institute (JGI-PGF)"/>
            <person name="Walter F."/>
            <person name="Albersmeier A."/>
            <person name="Kalinowski J."/>
            <person name="Ruckert C."/>
        </authorList>
    </citation>
    <scope>NUCLEOTIDE SEQUENCE</scope>
    <source>
        <strain evidence="8">CGMCC 4.7306</strain>
    </source>
</reference>
<comment type="caution">
    <text evidence="8">The sequence shown here is derived from an EMBL/GenBank/DDBJ whole genome shotgun (WGS) entry which is preliminary data.</text>
</comment>
<dbReference type="Proteomes" id="UP000613840">
    <property type="component" value="Unassembled WGS sequence"/>
</dbReference>
<feature type="region of interest" description="Disordered" evidence="6">
    <location>
        <begin position="1"/>
        <end position="21"/>
    </location>
</feature>
<evidence type="ECO:0000259" key="7">
    <source>
        <dbReference type="PROSITE" id="PS50928"/>
    </source>
</evidence>
<name>A0A917S6E0_9ACTN</name>
<evidence type="ECO:0000256" key="6">
    <source>
        <dbReference type="SAM" id="MobiDB-lite"/>
    </source>
</evidence>
<keyword evidence="3 5" id="KW-1133">Transmembrane helix</keyword>
<keyword evidence="4 5" id="KW-0472">Membrane</keyword>
<dbReference type="GO" id="GO:0055085">
    <property type="term" value="P:transmembrane transport"/>
    <property type="evidence" value="ECO:0007669"/>
    <property type="project" value="InterPro"/>
</dbReference>
<dbReference type="PROSITE" id="PS50928">
    <property type="entry name" value="ABC_TM1"/>
    <property type="match status" value="1"/>
</dbReference>
<comment type="similarity">
    <text evidence="5">Belongs to the binding-protein-dependent transport system permease family.</text>
</comment>
<dbReference type="PANTHER" id="PTHR43839:SF3">
    <property type="entry name" value="OLIGOPEPTIDE ABC TRANSPORTER, PERMEASE PROTEIN"/>
    <property type="match status" value="1"/>
</dbReference>
<feature type="transmembrane region" description="Helical" evidence="5">
    <location>
        <begin position="235"/>
        <end position="254"/>
    </location>
</feature>
<dbReference type="PANTHER" id="PTHR43839">
    <property type="entry name" value="OPPC IN A BINDING PROTEIN-DEPENDENT TRANSPORT SYSTEM"/>
    <property type="match status" value="1"/>
</dbReference>
<feature type="transmembrane region" description="Helical" evidence="5">
    <location>
        <begin position="345"/>
        <end position="365"/>
    </location>
</feature>
<evidence type="ECO:0000313" key="8">
    <source>
        <dbReference type="EMBL" id="GGL57986.1"/>
    </source>
</evidence>
<organism evidence="8 9">
    <name type="scientific">Microlunatus endophyticus</name>
    <dbReference type="NCBI Taxonomy" id="1716077"/>
    <lineage>
        <taxon>Bacteria</taxon>
        <taxon>Bacillati</taxon>
        <taxon>Actinomycetota</taxon>
        <taxon>Actinomycetes</taxon>
        <taxon>Propionibacteriales</taxon>
        <taxon>Propionibacteriaceae</taxon>
        <taxon>Microlunatus</taxon>
    </lineage>
</organism>
<dbReference type="Gene3D" id="1.10.3720.10">
    <property type="entry name" value="MetI-like"/>
    <property type="match status" value="1"/>
</dbReference>
<sequence>MTTAVLPETGSDIPPPDQAGIAEPSSIGEVSQWRLMARRFRASRLAAASVIVLLILYLCAVFATFLAPNPYDQQDSDQKYAAPSALTWDGGPAICSKTQYLDKARFEYKYRTDCDNGVPIRVFGRGFEYKLFGVIPTDRHLLTVAAPHKLLLWGADSQGRDVFARAMQGARVSLTIGLIGVAVGTFLGATIGTVSGFFGGAIDNILQRFIELLLSLPTLPLWLALAAILPQDMSVTNRYLLITLILSLVGWAGLARQVRGKVLGYSSSEYVAAARAAGSGNARIVFTHLLPNATSHIVVTAMLAVPATIIAETSLSFLGVGMLPPAVSWGVLLSDAQSVSTVQQYPWLLIPAGLVVLAVICFQLIGDGLRDAVDPYS</sequence>
<comment type="subcellular location">
    <subcellularLocation>
        <location evidence="5">Cell membrane</location>
        <topology evidence="5">Multi-pass membrane protein</topology>
    </subcellularLocation>
    <subcellularLocation>
        <location evidence="1">Membrane</location>
        <topology evidence="1">Multi-pass membrane protein</topology>
    </subcellularLocation>
</comment>
<keyword evidence="9" id="KW-1185">Reference proteome</keyword>
<protein>
    <submittedName>
        <fullName evidence="8">Peptide ABC transporter permease</fullName>
    </submittedName>
</protein>
<evidence type="ECO:0000256" key="2">
    <source>
        <dbReference type="ARBA" id="ARBA00022692"/>
    </source>
</evidence>
<gene>
    <name evidence="8" type="ORF">GCM10011575_15410</name>
</gene>
<dbReference type="SUPFAM" id="SSF161098">
    <property type="entry name" value="MetI-like"/>
    <property type="match status" value="1"/>
</dbReference>
<dbReference type="InterPro" id="IPR025966">
    <property type="entry name" value="OppC_N"/>
</dbReference>
<dbReference type="EMBL" id="BMMZ01000003">
    <property type="protein sequence ID" value="GGL57986.1"/>
    <property type="molecule type" value="Genomic_DNA"/>
</dbReference>
<dbReference type="InterPro" id="IPR000515">
    <property type="entry name" value="MetI-like"/>
</dbReference>
<feature type="domain" description="ABC transmembrane type-1" evidence="7">
    <location>
        <begin position="170"/>
        <end position="366"/>
    </location>
</feature>
<evidence type="ECO:0000256" key="1">
    <source>
        <dbReference type="ARBA" id="ARBA00004141"/>
    </source>
</evidence>